<dbReference type="EMBL" id="LT906441">
    <property type="protein sequence ID" value="SNV39481.1"/>
    <property type="molecule type" value="Genomic_DNA"/>
</dbReference>
<sequence length="239" mass="25964">MSRSITDITGAIDVKRHRRQRRRRTAVVVTVGIAVLVAVAVVVVRHSTVFAVEHVDVTGVRMLKADQVRDAASISPGTPLARVDVDHVASSVAAMPDVADVTVSRHWPRTVQIAVTERRPVYQVSGHGGFTWVDEHGQMFHQSATRSSQLLVVRLDASKPRMRTDAATVASSLSKEIRAQTDHIEVRGTDSIQIHLAKGGTIVWGSADESALKSKVATAMLNVKAKVYDVSSPQRPTSR</sequence>
<keyword evidence="2" id="KW-1003">Cell membrane</keyword>
<keyword evidence="5 8" id="KW-1133">Transmembrane helix</keyword>
<dbReference type="InterPro" id="IPR005548">
    <property type="entry name" value="Cell_div_FtsQ/DivIB_C"/>
</dbReference>
<dbReference type="PROSITE" id="PS51779">
    <property type="entry name" value="POTRA"/>
    <property type="match status" value="1"/>
</dbReference>
<evidence type="ECO:0000256" key="5">
    <source>
        <dbReference type="ARBA" id="ARBA00022989"/>
    </source>
</evidence>
<evidence type="ECO:0000256" key="7">
    <source>
        <dbReference type="ARBA" id="ARBA00023306"/>
    </source>
</evidence>
<dbReference type="Pfam" id="PF08478">
    <property type="entry name" value="POTRA_1"/>
    <property type="match status" value="1"/>
</dbReference>
<dbReference type="eggNOG" id="COG1589">
    <property type="taxonomic scope" value="Bacteria"/>
</dbReference>
<gene>
    <name evidence="10" type="primary">divIB</name>
    <name evidence="10" type="ORF">SAMEA4412665_01774</name>
</gene>
<dbReference type="GO" id="GO:0051301">
    <property type="term" value="P:cell division"/>
    <property type="evidence" value="ECO:0007669"/>
    <property type="project" value="UniProtKB-KW"/>
</dbReference>
<evidence type="ECO:0000256" key="6">
    <source>
        <dbReference type="ARBA" id="ARBA00023136"/>
    </source>
</evidence>
<keyword evidence="3 10" id="KW-0132">Cell division</keyword>
<dbReference type="InterPro" id="IPR013685">
    <property type="entry name" value="POTRA_FtsQ_type"/>
</dbReference>
<comment type="subcellular location">
    <subcellularLocation>
        <location evidence="1">Membrane</location>
    </subcellularLocation>
</comment>
<keyword evidence="7" id="KW-0131">Cell cycle</keyword>
<dbReference type="Gene3D" id="3.10.20.310">
    <property type="entry name" value="membrane protein fhac"/>
    <property type="match status" value="1"/>
</dbReference>
<protein>
    <submittedName>
        <fullName evidence="10">Cell division protein DivIB</fullName>
    </submittedName>
</protein>
<dbReference type="InterPro" id="IPR050487">
    <property type="entry name" value="FtsQ_DivIB"/>
</dbReference>
<name>A0A239WYA7_9ACTN</name>
<feature type="domain" description="POTRA" evidence="9">
    <location>
        <begin position="50"/>
        <end position="118"/>
    </location>
</feature>
<evidence type="ECO:0000313" key="11">
    <source>
        <dbReference type="Proteomes" id="UP000215332"/>
    </source>
</evidence>
<dbReference type="InterPro" id="IPR034746">
    <property type="entry name" value="POTRA"/>
</dbReference>
<evidence type="ECO:0000256" key="3">
    <source>
        <dbReference type="ARBA" id="ARBA00022618"/>
    </source>
</evidence>
<dbReference type="PANTHER" id="PTHR37820">
    <property type="entry name" value="CELL DIVISION PROTEIN DIVIB"/>
    <property type="match status" value="1"/>
</dbReference>
<dbReference type="AlphaFoldDB" id="A0A239WYA7"/>
<evidence type="ECO:0000256" key="1">
    <source>
        <dbReference type="ARBA" id="ARBA00004370"/>
    </source>
</evidence>
<evidence type="ECO:0000256" key="2">
    <source>
        <dbReference type="ARBA" id="ARBA00022475"/>
    </source>
</evidence>
<evidence type="ECO:0000259" key="9">
    <source>
        <dbReference type="PROSITE" id="PS51779"/>
    </source>
</evidence>
<keyword evidence="4 8" id="KW-0812">Transmembrane</keyword>
<accession>A0A239WYA7</accession>
<dbReference type="KEGG" id="cgrn:4412665_01774"/>
<keyword evidence="6 8" id="KW-0472">Membrane</keyword>
<dbReference type="GO" id="GO:0005886">
    <property type="term" value="C:plasma membrane"/>
    <property type="evidence" value="ECO:0007669"/>
    <property type="project" value="TreeGrafter"/>
</dbReference>
<dbReference type="Proteomes" id="UP000215332">
    <property type="component" value="Chromosome 1"/>
</dbReference>
<dbReference type="RefSeq" id="WP_021104318.1">
    <property type="nucleotide sequence ID" value="NZ_JAWFFS010000002.1"/>
</dbReference>
<dbReference type="PANTHER" id="PTHR37820:SF1">
    <property type="entry name" value="CELL DIVISION PROTEIN FTSQ"/>
    <property type="match status" value="1"/>
</dbReference>
<reference evidence="10 11" key="1">
    <citation type="submission" date="2017-06" db="EMBL/GenBank/DDBJ databases">
        <authorList>
            <consortium name="Pathogen Informatics"/>
        </authorList>
    </citation>
    <scope>NUCLEOTIDE SEQUENCE [LARGE SCALE GENOMIC DNA]</scope>
    <source>
        <strain evidence="10 11">NCTC11865</strain>
    </source>
</reference>
<evidence type="ECO:0000256" key="4">
    <source>
        <dbReference type="ARBA" id="ARBA00022692"/>
    </source>
</evidence>
<proteinExistence type="predicted"/>
<evidence type="ECO:0000313" key="10">
    <source>
        <dbReference type="EMBL" id="SNV39481.1"/>
    </source>
</evidence>
<dbReference type="Pfam" id="PF03799">
    <property type="entry name" value="FtsQ_DivIB_C"/>
    <property type="match status" value="1"/>
</dbReference>
<feature type="transmembrane region" description="Helical" evidence="8">
    <location>
        <begin position="25"/>
        <end position="44"/>
    </location>
</feature>
<evidence type="ECO:0000256" key="8">
    <source>
        <dbReference type="SAM" id="Phobius"/>
    </source>
</evidence>
<organism evidence="10 11">
    <name type="scientific">Cutibacterium granulosum</name>
    <dbReference type="NCBI Taxonomy" id="33011"/>
    <lineage>
        <taxon>Bacteria</taxon>
        <taxon>Bacillati</taxon>
        <taxon>Actinomycetota</taxon>
        <taxon>Actinomycetes</taxon>
        <taxon>Propionibacteriales</taxon>
        <taxon>Propionibacteriaceae</taxon>
        <taxon>Cutibacterium</taxon>
    </lineage>
</organism>